<protein>
    <submittedName>
        <fullName evidence="1">Uncharacterized protein</fullName>
    </submittedName>
</protein>
<dbReference type="Proteomes" id="UP000249354">
    <property type="component" value="Unassembled WGS sequence"/>
</dbReference>
<evidence type="ECO:0000313" key="1">
    <source>
        <dbReference type="EMBL" id="PZO13940.1"/>
    </source>
</evidence>
<evidence type="ECO:0000313" key="2">
    <source>
        <dbReference type="Proteomes" id="UP000249354"/>
    </source>
</evidence>
<comment type="caution">
    <text evidence="1">The sequence shown here is derived from an EMBL/GenBank/DDBJ whole genome shotgun (WGS) entry which is preliminary data.</text>
</comment>
<name>A0A2W4U4G3_9CYAN</name>
<organism evidence="1 2">
    <name type="scientific">Leptolyngbya foveolarum</name>
    <dbReference type="NCBI Taxonomy" id="47253"/>
    <lineage>
        <taxon>Bacteria</taxon>
        <taxon>Bacillati</taxon>
        <taxon>Cyanobacteriota</taxon>
        <taxon>Cyanophyceae</taxon>
        <taxon>Leptolyngbyales</taxon>
        <taxon>Leptolyngbyaceae</taxon>
        <taxon>Leptolyngbya group</taxon>
        <taxon>Leptolyngbya</taxon>
    </lineage>
</organism>
<proteinExistence type="predicted"/>
<accession>A0A2W4U4G3</accession>
<sequence>MLVPKFSWQFPVINEALEGMDSCYKFNPLAQYQRKPLALPTKPFLRNEDYIKSIVLGIRIG</sequence>
<reference evidence="1 2" key="2">
    <citation type="submission" date="2018-06" db="EMBL/GenBank/DDBJ databases">
        <title>Metagenomic assembly of (sub)arctic Cyanobacteria and their associated microbiome from non-axenic cultures.</title>
        <authorList>
            <person name="Baurain D."/>
        </authorList>
    </citation>
    <scope>NUCLEOTIDE SEQUENCE [LARGE SCALE GENOMIC DNA]</scope>
    <source>
        <strain evidence="1">ULC129bin1</strain>
    </source>
</reference>
<dbReference type="EMBL" id="QBMC01000115">
    <property type="protein sequence ID" value="PZO13940.1"/>
    <property type="molecule type" value="Genomic_DNA"/>
</dbReference>
<gene>
    <name evidence="1" type="ORF">DCF25_15470</name>
</gene>
<reference evidence="2" key="1">
    <citation type="submission" date="2018-04" db="EMBL/GenBank/DDBJ databases">
        <authorList>
            <person name="Cornet L."/>
        </authorList>
    </citation>
    <scope>NUCLEOTIDE SEQUENCE [LARGE SCALE GENOMIC DNA]</scope>
</reference>
<dbReference type="AlphaFoldDB" id="A0A2W4U4G3"/>